<organism evidence="2 3">
    <name type="scientific">Candidatus Manganitrophus noduliformans</name>
    <dbReference type="NCBI Taxonomy" id="2606439"/>
    <lineage>
        <taxon>Bacteria</taxon>
        <taxon>Pseudomonadati</taxon>
        <taxon>Nitrospirota</taxon>
        <taxon>Nitrospiria</taxon>
        <taxon>Candidatus Troglogloeales</taxon>
        <taxon>Candidatus Manganitrophaceae</taxon>
        <taxon>Candidatus Manganitrophus</taxon>
    </lineage>
</organism>
<name>A0A7X6IAC0_9BACT</name>
<evidence type="ECO:0000313" key="2">
    <source>
        <dbReference type="EMBL" id="NKE70541.1"/>
    </source>
</evidence>
<feature type="chain" id="PRO_5031474583" evidence="1">
    <location>
        <begin position="25"/>
        <end position="203"/>
    </location>
</feature>
<protein>
    <submittedName>
        <fullName evidence="2">Uncharacterized protein</fullName>
    </submittedName>
</protein>
<gene>
    <name evidence="2" type="ORF">MNODULE_07305</name>
</gene>
<keyword evidence="1" id="KW-0732">Signal</keyword>
<proteinExistence type="predicted"/>
<evidence type="ECO:0000313" key="3">
    <source>
        <dbReference type="Proteomes" id="UP000534783"/>
    </source>
</evidence>
<accession>A0A7X6IAC0</accession>
<keyword evidence="3" id="KW-1185">Reference proteome</keyword>
<reference evidence="2 3" key="1">
    <citation type="journal article" date="2020" name="Nature">
        <title>Bacterial chemolithoautotrophy via manganese oxidation.</title>
        <authorList>
            <person name="Yu H."/>
            <person name="Leadbetter J.R."/>
        </authorList>
    </citation>
    <scope>NUCLEOTIDE SEQUENCE [LARGE SCALE GENOMIC DNA]</scope>
    <source>
        <strain evidence="2 3">Mn-1</strain>
    </source>
</reference>
<dbReference type="Proteomes" id="UP000534783">
    <property type="component" value="Unassembled WGS sequence"/>
</dbReference>
<dbReference type="RefSeq" id="WP_168058782.1">
    <property type="nucleotide sequence ID" value="NZ_VTOW01000001.1"/>
</dbReference>
<evidence type="ECO:0000256" key="1">
    <source>
        <dbReference type="SAM" id="SignalP"/>
    </source>
</evidence>
<comment type="caution">
    <text evidence="2">The sequence shown here is derived from an EMBL/GenBank/DDBJ whole genome shotgun (WGS) entry which is preliminary data.</text>
</comment>
<sequence>MMKRLLIAIGIVALAFSFTLSLDAAEKEKGGGKKGKKGIKEMSQKQLVKLALSAAPGHISKDATIMVPGADGKMVEAKKGTNGFTCIPDVDGMPVPDPICYDEQSGKWINDLMSGAPNPTNTAPGVAYMARGGWHFEKDGKILMKNEAGATPIEEPPHWMLLWPLDSKTSGIPSMPNKLGTYVMWDGTPYAHLMVYQDPKKIK</sequence>
<feature type="signal peptide" evidence="1">
    <location>
        <begin position="1"/>
        <end position="24"/>
    </location>
</feature>
<dbReference type="AlphaFoldDB" id="A0A7X6IAC0"/>
<dbReference type="EMBL" id="VTOW01000001">
    <property type="protein sequence ID" value="NKE70541.1"/>
    <property type="molecule type" value="Genomic_DNA"/>
</dbReference>